<evidence type="ECO:0000313" key="1">
    <source>
        <dbReference type="EMBL" id="KIM63881.1"/>
    </source>
</evidence>
<proteinExistence type="predicted"/>
<protein>
    <submittedName>
        <fullName evidence="1">Uncharacterized protein</fullName>
    </submittedName>
</protein>
<dbReference type="AlphaFoldDB" id="A0A0C3E783"/>
<organism evidence="1 2">
    <name type="scientific">Scleroderma citrinum Foug A</name>
    <dbReference type="NCBI Taxonomy" id="1036808"/>
    <lineage>
        <taxon>Eukaryota</taxon>
        <taxon>Fungi</taxon>
        <taxon>Dikarya</taxon>
        <taxon>Basidiomycota</taxon>
        <taxon>Agaricomycotina</taxon>
        <taxon>Agaricomycetes</taxon>
        <taxon>Agaricomycetidae</taxon>
        <taxon>Boletales</taxon>
        <taxon>Sclerodermatineae</taxon>
        <taxon>Sclerodermataceae</taxon>
        <taxon>Scleroderma</taxon>
    </lineage>
</organism>
<reference evidence="2" key="2">
    <citation type="submission" date="2015-01" db="EMBL/GenBank/DDBJ databases">
        <title>Evolutionary Origins and Diversification of the Mycorrhizal Mutualists.</title>
        <authorList>
            <consortium name="DOE Joint Genome Institute"/>
            <consortium name="Mycorrhizal Genomics Consortium"/>
            <person name="Kohler A."/>
            <person name="Kuo A."/>
            <person name="Nagy L.G."/>
            <person name="Floudas D."/>
            <person name="Copeland A."/>
            <person name="Barry K.W."/>
            <person name="Cichocki N."/>
            <person name="Veneault-Fourrey C."/>
            <person name="LaButti K."/>
            <person name="Lindquist E.A."/>
            <person name="Lipzen A."/>
            <person name="Lundell T."/>
            <person name="Morin E."/>
            <person name="Murat C."/>
            <person name="Riley R."/>
            <person name="Ohm R."/>
            <person name="Sun H."/>
            <person name="Tunlid A."/>
            <person name="Henrissat B."/>
            <person name="Grigoriev I.V."/>
            <person name="Hibbett D.S."/>
            <person name="Martin F."/>
        </authorList>
    </citation>
    <scope>NUCLEOTIDE SEQUENCE [LARGE SCALE GENOMIC DNA]</scope>
    <source>
        <strain evidence="2">Foug A</strain>
    </source>
</reference>
<evidence type="ECO:0000313" key="2">
    <source>
        <dbReference type="Proteomes" id="UP000053989"/>
    </source>
</evidence>
<name>A0A0C3E783_9AGAM</name>
<dbReference type="OrthoDB" id="2628807at2759"/>
<dbReference type="EMBL" id="KN822031">
    <property type="protein sequence ID" value="KIM63881.1"/>
    <property type="molecule type" value="Genomic_DNA"/>
</dbReference>
<gene>
    <name evidence="1" type="ORF">SCLCIDRAFT_1213671</name>
</gene>
<dbReference type="Proteomes" id="UP000053989">
    <property type="component" value="Unassembled WGS sequence"/>
</dbReference>
<dbReference type="HOGENOM" id="CLU_100649_1_0_1"/>
<accession>A0A0C3E783</accession>
<sequence>MCNDGWDRLINASYPNGRIPTLGEKPQVDDTDVLYCRIPDSILAIRIWSGGMERHRQYCFDFFDVVERVAMNTPYGYVISSYPTPGVFAHPGEQKSWETAAGWERGRIPPGTEKYSAIEGSRFVLTRPGKMPYYFEIPRRPSGDGLVFAQPQAGIPY</sequence>
<keyword evidence="2" id="KW-1185">Reference proteome</keyword>
<dbReference type="InParanoid" id="A0A0C3E783"/>
<reference evidence="1 2" key="1">
    <citation type="submission" date="2014-04" db="EMBL/GenBank/DDBJ databases">
        <authorList>
            <consortium name="DOE Joint Genome Institute"/>
            <person name="Kuo A."/>
            <person name="Kohler A."/>
            <person name="Nagy L.G."/>
            <person name="Floudas D."/>
            <person name="Copeland A."/>
            <person name="Barry K.W."/>
            <person name="Cichocki N."/>
            <person name="Veneault-Fourrey C."/>
            <person name="LaButti K."/>
            <person name="Lindquist E.A."/>
            <person name="Lipzen A."/>
            <person name="Lundell T."/>
            <person name="Morin E."/>
            <person name="Murat C."/>
            <person name="Sun H."/>
            <person name="Tunlid A."/>
            <person name="Henrissat B."/>
            <person name="Grigoriev I.V."/>
            <person name="Hibbett D.S."/>
            <person name="Martin F."/>
            <person name="Nordberg H.P."/>
            <person name="Cantor M.N."/>
            <person name="Hua S.X."/>
        </authorList>
    </citation>
    <scope>NUCLEOTIDE SEQUENCE [LARGE SCALE GENOMIC DNA]</scope>
    <source>
        <strain evidence="1 2">Foug A</strain>
    </source>
</reference>